<dbReference type="PANTHER" id="PTHR43229:SF2">
    <property type="entry name" value="NODULATION PROTEIN J"/>
    <property type="match status" value="1"/>
</dbReference>
<dbReference type="OrthoDB" id="9255971at2"/>
<dbReference type="EMBL" id="VLNY01000001">
    <property type="protein sequence ID" value="KAA0024937.1"/>
    <property type="molecule type" value="Genomic_DNA"/>
</dbReference>
<evidence type="ECO:0000313" key="9">
    <source>
        <dbReference type="Proteomes" id="UP000322244"/>
    </source>
</evidence>
<keyword evidence="9" id="KW-1185">Reference proteome</keyword>
<keyword evidence="3 6" id="KW-1133">Transmembrane helix</keyword>
<feature type="transmembrane region" description="Helical" evidence="6">
    <location>
        <begin position="113"/>
        <end position="135"/>
    </location>
</feature>
<name>A0A5A7SJJ8_9NOCA</name>
<feature type="domain" description="ABC transmembrane type-2" evidence="7">
    <location>
        <begin position="27"/>
        <end position="264"/>
    </location>
</feature>
<gene>
    <name evidence="8" type="ORF">FOY51_03180</name>
</gene>
<dbReference type="RefSeq" id="WP_149428713.1">
    <property type="nucleotide sequence ID" value="NZ_VLNY01000001.1"/>
</dbReference>
<keyword evidence="6" id="KW-1003">Cell membrane</keyword>
<comment type="similarity">
    <text evidence="6">Belongs to the ABC-2 integral membrane protein family.</text>
</comment>
<accession>A0A5A7SJJ8</accession>
<evidence type="ECO:0000256" key="5">
    <source>
        <dbReference type="ARBA" id="ARBA00023251"/>
    </source>
</evidence>
<keyword evidence="6" id="KW-0813">Transport</keyword>
<comment type="caution">
    <text evidence="8">The sequence shown here is derived from an EMBL/GenBank/DDBJ whole genome shotgun (WGS) entry which is preliminary data.</text>
</comment>
<evidence type="ECO:0000256" key="1">
    <source>
        <dbReference type="ARBA" id="ARBA00004141"/>
    </source>
</evidence>
<keyword evidence="2 6" id="KW-0812">Transmembrane</keyword>
<dbReference type="PANTHER" id="PTHR43229">
    <property type="entry name" value="NODULATION PROTEIN J"/>
    <property type="match status" value="1"/>
</dbReference>
<dbReference type="InterPro" id="IPR013525">
    <property type="entry name" value="ABC2_TM"/>
</dbReference>
<dbReference type="Pfam" id="PF01061">
    <property type="entry name" value="ABC2_membrane"/>
    <property type="match status" value="1"/>
</dbReference>
<proteinExistence type="inferred from homology"/>
<sequence>MNAIAMAAADGITIAKRNVIKIKRVPDLLVFTILSPIMFVLLFGYIFGSAIDLPGMSYREFLIAGIFTQTVIFGASWTGLGLVEDIQKGIIDRFRSLPMAPSAVLIGRTTSDIIINLISLVVMALTGLAIGWRIRTSFLEALAGFGLLLLFAYALSWMMAVVGLMIRTPEVFNNATFMVIFPLTFLANTFVPTERLPSFLKVVAEWNPVSALTQAVRELFGNTNPDVPPPTAWPLQHSVLASLLWTALFLVVFVPLAIRQYQKTVSR</sequence>
<dbReference type="AlphaFoldDB" id="A0A5A7SJJ8"/>
<evidence type="ECO:0000256" key="6">
    <source>
        <dbReference type="RuleBase" id="RU361157"/>
    </source>
</evidence>
<feature type="transmembrane region" description="Helical" evidence="6">
    <location>
        <begin position="239"/>
        <end position="258"/>
    </location>
</feature>
<feature type="transmembrane region" description="Helical" evidence="6">
    <location>
        <begin position="28"/>
        <end position="49"/>
    </location>
</feature>
<evidence type="ECO:0000259" key="7">
    <source>
        <dbReference type="PROSITE" id="PS51012"/>
    </source>
</evidence>
<dbReference type="PIRSF" id="PIRSF006648">
    <property type="entry name" value="DrrB"/>
    <property type="match status" value="1"/>
</dbReference>
<protein>
    <recommendedName>
        <fullName evidence="6">Transport permease protein</fullName>
    </recommendedName>
</protein>
<comment type="subcellular location">
    <subcellularLocation>
        <location evidence="6">Cell membrane</location>
        <topology evidence="6">Multi-pass membrane protein</topology>
    </subcellularLocation>
    <subcellularLocation>
        <location evidence="1">Membrane</location>
        <topology evidence="1">Multi-pass membrane protein</topology>
    </subcellularLocation>
</comment>
<dbReference type="GO" id="GO:0043190">
    <property type="term" value="C:ATP-binding cassette (ABC) transporter complex"/>
    <property type="evidence" value="ECO:0007669"/>
    <property type="project" value="InterPro"/>
</dbReference>
<organism evidence="8 9">
    <name type="scientific">Antrihabitans cavernicola</name>
    <dbReference type="NCBI Taxonomy" id="2495913"/>
    <lineage>
        <taxon>Bacteria</taxon>
        <taxon>Bacillati</taxon>
        <taxon>Actinomycetota</taxon>
        <taxon>Actinomycetes</taxon>
        <taxon>Mycobacteriales</taxon>
        <taxon>Nocardiaceae</taxon>
        <taxon>Antrihabitans</taxon>
    </lineage>
</organism>
<keyword evidence="4 6" id="KW-0472">Membrane</keyword>
<dbReference type="InterPro" id="IPR047817">
    <property type="entry name" value="ABC2_TM_bact-type"/>
</dbReference>
<reference evidence="8 9" key="1">
    <citation type="submission" date="2019-07" db="EMBL/GenBank/DDBJ databases">
        <title>Rhodococcus cavernicolus sp. nov., isolated from a cave.</title>
        <authorList>
            <person name="Lee S.D."/>
        </authorList>
    </citation>
    <scope>NUCLEOTIDE SEQUENCE [LARGE SCALE GENOMIC DNA]</scope>
    <source>
        <strain evidence="8 9">C1-24</strain>
    </source>
</reference>
<feature type="transmembrane region" description="Helical" evidence="6">
    <location>
        <begin position="171"/>
        <end position="191"/>
    </location>
</feature>
<keyword evidence="5" id="KW-0046">Antibiotic resistance</keyword>
<evidence type="ECO:0000313" key="8">
    <source>
        <dbReference type="EMBL" id="KAA0024937.1"/>
    </source>
</evidence>
<dbReference type="GO" id="GO:0046677">
    <property type="term" value="P:response to antibiotic"/>
    <property type="evidence" value="ECO:0007669"/>
    <property type="project" value="UniProtKB-KW"/>
</dbReference>
<dbReference type="InterPro" id="IPR051784">
    <property type="entry name" value="Nod_factor_ABC_transporter"/>
</dbReference>
<dbReference type="GO" id="GO:0140359">
    <property type="term" value="F:ABC-type transporter activity"/>
    <property type="evidence" value="ECO:0007669"/>
    <property type="project" value="InterPro"/>
</dbReference>
<evidence type="ECO:0000256" key="4">
    <source>
        <dbReference type="ARBA" id="ARBA00023136"/>
    </source>
</evidence>
<dbReference type="Proteomes" id="UP000322244">
    <property type="component" value="Unassembled WGS sequence"/>
</dbReference>
<feature type="transmembrane region" description="Helical" evidence="6">
    <location>
        <begin position="61"/>
        <end position="83"/>
    </location>
</feature>
<evidence type="ECO:0000256" key="2">
    <source>
        <dbReference type="ARBA" id="ARBA00022692"/>
    </source>
</evidence>
<evidence type="ECO:0000256" key="3">
    <source>
        <dbReference type="ARBA" id="ARBA00022989"/>
    </source>
</evidence>
<dbReference type="PROSITE" id="PS51012">
    <property type="entry name" value="ABC_TM2"/>
    <property type="match status" value="1"/>
</dbReference>
<feature type="transmembrane region" description="Helical" evidence="6">
    <location>
        <begin position="141"/>
        <end position="164"/>
    </location>
</feature>
<dbReference type="InterPro" id="IPR000412">
    <property type="entry name" value="ABC_2_transport"/>
</dbReference>